<evidence type="ECO:0000313" key="6">
    <source>
        <dbReference type="EMBL" id="KAF0737620.1"/>
    </source>
</evidence>
<name>A0A6G0XBW8_9STRA</name>
<dbReference type="PROSITE" id="PS50297">
    <property type="entry name" value="ANK_REP_REGION"/>
    <property type="match status" value="1"/>
</dbReference>
<dbReference type="InterPro" id="IPR001841">
    <property type="entry name" value="Znf_RING"/>
</dbReference>
<dbReference type="CDD" id="cd23129">
    <property type="entry name" value="RING-HC_XBAT35-like"/>
    <property type="match status" value="1"/>
</dbReference>
<dbReference type="SMART" id="SM00248">
    <property type="entry name" value="ANK"/>
    <property type="match status" value="2"/>
</dbReference>
<dbReference type="SMART" id="SM00184">
    <property type="entry name" value="RING"/>
    <property type="match status" value="1"/>
</dbReference>
<evidence type="ECO:0000256" key="3">
    <source>
        <dbReference type="PROSITE-ProRule" id="PRU00023"/>
    </source>
</evidence>
<organism evidence="6 7">
    <name type="scientific">Aphanomyces euteiches</name>
    <dbReference type="NCBI Taxonomy" id="100861"/>
    <lineage>
        <taxon>Eukaryota</taxon>
        <taxon>Sar</taxon>
        <taxon>Stramenopiles</taxon>
        <taxon>Oomycota</taxon>
        <taxon>Saprolegniomycetes</taxon>
        <taxon>Saprolegniales</taxon>
        <taxon>Verrucalvaceae</taxon>
        <taxon>Aphanomyces</taxon>
    </lineage>
</organism>
<dbReference type="Proteomes" id="UP000481153">
    <property type="component" value="Unassembled WGS sequence"/>
</dbReference>
<dbReference type="EMBL" id="VJMJ01000083">
    <property type="protein sequence ID" value="KAF0737620.1"/>
    <property type="molecule type" value="Genomic_DNA"/>
</dbReference>
<dbReference type="SUPFAM" id="SSF48403">
    <property type="entry name" value="Ankyrin repeat"/>
    <property type="match status" value="1"/>
</dbReference>
<keyword evidence="4" id="KW-0479">Metal-binding</keyword>
<sequence length="513" mass="57042">MPMVDEKKRAKRVAKLDKIQEKIDKQMEKIAKAQWKQAALSYDKTKALGWRQEEMNINRKLAKLRSEMVKKFENPHEMFQRDHLVWYAAKYGVVGHIQAHVRTPGALEHREEPTLNTPLIVAAINGHLDCVQYLVQAQADVNAVNALGKSALHEACEKRHAEVVAYLMSLPQVDPFIRARNGLLPHQIIRAVALVYGDKWGRYAKCASAVEQRICVLQGWLFESQPDALVNRYIFDHVGIKAHSWVQSYVRVLRTGGTELEIVVYIANGPDSCPAVPVRVIMYTMGDPVESPIRKRNLNNKPHTFSVEGTQEFPSRNPVKENFEFAALNEEALGTWMNFFSNMLIELSAMSAATNRLRGASAGGRGSISVEPLEQLFPSLHLPPAEEPHEELFPVNPEPQELAYEKLFPASAKTMSPEVLSPNAPPLLEPVVIAAVPSAPPFRASILESSPAAPAPVQKGECVVCMDNPREGVCVPCGHHAVCMDCAGLILSDSKACPVCRADIREIVRMYIC</sequence>
<comment type="caution">
    <text evidence="6">The sequence shown here is derived from an EMBL/GenBank/DDBJ whole genome shotgun (WGS) entry which is preliminary data.</text>
</comment>
<proteinExistence type="predicted"/>
<evidence type="ECO:0000259" key="5">
    <source>
        <dbReference type="PROSITE" id="PS50089"/>
    </source>
</evidence>
<feature type="repeat" description="ANK" evidence="3">
    <location>
        <begin position="114"/>
        <end position="146"/>
    </location>
</feature>
<dbReference type="InterPro" id="IPR013083">
    <property type="entry name" value="Znf_RING/FYVE/PHD"/>
</dbReference>
<dbReference type="PROSITE" id="PS50088">
    <property type="entry name" value="ANK_REPEAT"/>
    <property type="match status" value="1"/>
</dbReference>
<keyword evidence="1" id="KW-0677">Repeat</keyword>
<feature type="domain" description="RING-type" evidence="5">
    <location>
        <begin position="462"/>
        <end position="501"/>
    </location>
</feature>
<dbReference type="VEuPathDB" id="FungiDB:AeMF1_007846"/>
<dbReference type="Pfam" id="PF12796">
    <property type="entry name" value="Ank_2"/>
    <property type="match status" value="1"/>
</dbReference>
<dbReference type="Gene3D" id="1.25.40.20">
    <property type="entry name" value="Ankyrin repeat-containing domain"/>
    <property type="match status" value="1"/>
</dbReference>
<evidence type="ECO:0000256" key="4">
    <source>
        <dbReference type="PROSITE-ProRule" id="PRU00175"/>
    </source>
</evidence>
<evidence type="ECO:0000313" key="7">
    <source>
        <dbReference type="Proteomes" id="UP000481153"/>
    </source>
</evidence>
<reference evidence="6 7" key="1">
    <citation type="submission" date="2019-07" db="EMBL/GenBank/DDBJ databases">
        <title>Genomics analysis of Aphanomyces spp. identifies a new class of oomycete effector associated with host adaptation.</title>
        <authorList>
            <person name="Gaulin E."/>
        </authorList>
    </citation>
    <scope>NUCLEOTIDE SEQUENCE [LARGE SCALE GENOMIC DNA]</scope>
    <source>
        <strain evidence="6 7">ATCC 201684</strain>
    </source>
</reference>
<protein>
    <recommendedName>
        <fullName evidence="5">RING-type domain-containing protein</fullName>
    </recommendedName>
</protein>
<accession>A0A6G0XBW8</accession>
<keyword evidence="4" id="KW-0862">Zinc</keyword>
<dbReference type="AlphaFoldDB" id="A0A6G0XBW8"/>
<keyword evidence="4" id="KW-0863">Zinc-finger</keyword>
<dbReference type="SUPFAM" id="SSF57850">
    <property type="entry name" value="RING/U-box"/>
    <property type="match status" value="1"/>
</dbReference>
<evidence type="ECO:0000256" key="2">
    <source>
        <dbReference type="ARBA" id="ARBA00023043"/>
    </source>
</evidence>
<keyword evidence="2 3" id="KW-0040">ANK repeat</keyword>
<dbReference type="Pfam" id="PF13920">
    <property type="entry name" value="zf-C3HC4_3"/>
    <property type="match status" value="1"/>
</dbReference>
<dbReference type="PROSITE" id="PS50089">
    <property type="entry name" value="ZF_RING_2"/>
    <property type="match status" value="1"/>
</dbReference>
<dbReference type="Gene3D" id="3.30.40.10">
    <property type="entry name" value="Zinc/RING finger domain, C3HC4 (zinc finger)"/>
    <property type="match status" value="1"/>
</dbReference>
<dbReference type="InterPro" id="IPR036770">
    <property type="entry name" value="Ankyrin_rpt-contain_sf"/>
</dbReference>
<evidence type="ECO:0000256" key="1">
    <source>
        <dbReference type="ARBA" id="ARBA00022737"/>
    </source>
</evidence>
<gene>
    <name evidence="6" type="ORF">Ae201684_006291</name>
</gene>
<dbReference type="GO" id="GO:0008270">
    <property type="term" value="F:zinc ion binding"/>
    <property type="evidence" value="ECO:0007669"/>
    <property type="project" value="UniProtKB-KW"/>
</dbReference>
<dbReference type="PANTHER" id="PTHR24171">
    <property type="entry name" value="ANKYRIN REPEAT DOMAIN-CONTAINING PROTEIN 39-RELATED"/>
    <property type="match status" value="1"/>
</dbReference>
<dbReference type="InterPro" id="IPR002110">
    <property type="entry name" value="Ankyrin_rpt"/>
</dbReference>
<keyword evidence="7" id="KW-1185">Reference proteome</keyword>